<dbReference type="PANTHER" id="PTHR43528:SF3">
    <property type="entry name" value="CITRATE-PROTON SYMPORTER"/>
    <property type="match status" value="1"/>
</dbReference>
<proteinExistence type="predicted"/>
<dbReference type="Gene3D" id="1.20.1250.20">
    <property type="entry name" value="MFS general substrate transporter like domains"/>
    <property type="match status" value="2"/>
</dbReference>
<dbReference type="PROSITE" id="PS50850">
    <property type="entry name" value="MFS"/>
    <property type="match status" value="1"/>
</dbReference>
<feature type="domain" description="Major facilitator superfamily (MFS) profile" evidence="9">
    <location>
        <begin position="31"/>
        <end position="436"/>
    </location>
</feature>
<evidence type="ECO:0000259" key="9">
    <source>
        <dbReference type="PROSITE" id="PS50850"/>
    </source>
</evidence>
<keyword evidence="7 8" id="KW-0472">Membrane</keyword>
<dbReference type="InterPro" id="IPR036259">
    <property type="entry name" value="MFS_trans_sf"/>
</dbReference>
<protein>
    <submittedName>
        <fullName evidence="10">MFS family permease</fullName>
    </submittedName>
</protein>
<keyword evidence="2" id="KW-0813">Transport</keyword>
<dbReference type="AlphaFoldDB" id="A0A7W9U152"/>
<comment type="caution">
    <text evidence="10">The sequence shown here is derived from an EMBL/GenBank/DDBJ whole genome shotgun (WGS) entry which is preliminary data.</text>
</comment>
<dbReference type="GO" id="GO:0015293">
    <property type="term" value="F:symporter activity"/>
    <property type="evidence" value="ECO:0007669"/>
    <property type="project" value="UniProtKB-KW"/>
</dbReference>
<evidence type="ECO:0000256" key="5">
    <source>
        <dbReference type="ARBA" id="ARBA00022847"/>
    </source>
</evidence>
<sequence>MSTHLPQTLLTPEGKSHDTLKQTRTRLTSTNIVGLVLANTVEFFDFFIYAMFAGYIGRAFFPQGTLFDGLQFSLATFAAGYLSRPLGALTLGRYADRRGRKKTALLTGSLITLGSLAIAVVPSFDAVGLPSSLIVLLCRMIQGFAIGGELGAVTALLVERGPAGRPAMGAGYQMAAQGAAQLLAGILGLALVEYLPAADLHAWGWRLPFAFAAALLPVQFYLRRSIEEVIPSPEPDPRSATSDTRSWIKPSLCSVGMIFGGTVPTFVVIYIAAFGLSGASPSPSFSFAMASAIGAATLLASLIGAALADKIGTGTMIVIARTATAIAVYPVFALLSGRDSQIISVIAISTVAALSALAGGPTLAFILRKFPARHRATGLAFSYATGVAIFGGTTPLIASAIVHTTGSGEKTAWYVIFASVVALIAQRYLRRAPDYEMQ</sequence>
<gene>
    <name evidence="10" type="ORF">F4827_005007</name>
</gene>
<dbReference type="SUPFAM" id="SSF103473">
    <property type="entry name" value="MFS general substrate transporter"/>
    <property type="match status" value="1"/>
</dbReference>
<feature type="transmembrane region" description="Helical" evidence="8">
    <location>
        <begin position="342"/>
        <end position="367"/>
    </location>
</feature>
<feature type="transmembrane region" description="Helical" evidence="8">
    <location>
        <begin position="179"/>
        <end position="197"/>
    </location>
</feature>
<dbReference type="InterPro" id="IPR011701">
    <property type="entry name" value="MFS"/>
</dbReference>
<comment type="subcellular location">
    <subcellularLocation>
        <location evidence="1">Cell membrane</location>
        <topology evidence="1">Multi-pass membrane protein</topology>
    </subcellularLocation>
</comment>
<feature type="transmembrane region" description="Helical" evidence="8">
    <location>
        <begin position="203"/>
        <end position="222"/>
    </location>
</feature>
<feature type="transmembrane region" description="Helical" evidence="8">
    <location>
        <begin position="379"/>
        <end position="405"/>
    </location>
</feature>
<feature type="transmembrane region" description="Helical" evidence="8">
    <location>
        <begin position="252"/>
        <end position="273"/>
    </location>
</feature>
<keyword evidence="4 8" id="KW-0812">Transmembrane</keyword>
<dbReference type="EMBL" id="JACHBW010000015">
    <property type="protein sequence ID" value="MBB6105142.1"/>
    <property type="molecule type" value="Genomic_DNA"/>
</dbReference>
<evidence type="ECO:0000256" key="1">
    <source>
        <dbReference type="ARBA" id="ARBA00004651"/>
    </source>
</evidence>
<dbReference type="RefSeq" id="WP_183733522.1">
    <property type="nucleotide sequence ID" value="NZ_JACHBW010000015.1"/>
</dbReference>
<keyword evidence="6 8" id="KW-1133">Transmembrane helix</keyword>
<evidence type="ECO:0000256" key="3">
    <source>
        <dbReference type="ARBA" id="ARBA00022475"/>
    </source>
</evidence>
<dbReference type="GO" id="GO:0005886">
    <property type="term" value="C:plasma membrane"/>
    <property type="evidence" value="ECO:0007669"/>
    <property type="project" value="UniProtKB-SubCell"/>
</dbReference>
<keyword evidence="3" id="KW-1003">Cell membrane</keyword>
<name>A0A7W9U152_9BURK</name>
<evidence type="ECO:0000256" key="8">
    <source>
        <dbReference type="SAM" id="Phobius"/>
    </source>
</evidence>
<evidence type="ECO:0000256" key="6">
    <source>
        <dbReference type="ARBA" id="ARBA00022989"/>
    </source>
</evidence>
<evidence type="ECO:0000313" key="10">
    <source>
        <dbReference type="EMBL" id="MBB6105142.1"/>
    </source>
</evidence>
<dbReference type="Pfam" id="PF07690">
    <property type="entry name" value="MFS_1"/>
    <property type="match status" value="1"/>
</dbReference>
<dbReference type="InterPro" id="IPR020846">
    <property type="entry name" value="MFS_dom"/>
</dbReference>
<dbReference type="InterPro" id="IPR051084">
    <property type="entry name" value="H+-coupled_symporters"/>
</dbReference>
<keyword evidence="5" id="KW-0769">Symport</keyword>
<evidence type="ECO:0000256" key="7">
    <source>
        <dbReference type="ARBA" id="ARBA00023136"/>
    </source>
</evidence>
<dbReference type="Proteomes" id="UP000571554">
    <property type="component" value="Unassembled WGS sequence"/>
</dbReference>
<feature type="transmembrane region" description="Helical" evidence="8">
    <location>
        <begin position="315"/>
        <end position="336"/>
    </location>
</feature>
<evidence type="ECO:0000256" key="2">
    <source>
        <dbReference type="ARBA" id="ARBA00022448"/>
    </source>
</evidence>
<organism evidence="10 11">
    <name type="scientific">Paraburkholderia bannensis</name>
    <dbReference type="NCBI Taxonomy" id="765414"/>
    <lineage>
        <taxon>Bacteria</taxon>
        <taxon>Pseudomonadati</taxon>
        <taxon>Pseudomonadota</taxon>
        <taxon>Betaproteobacteria</taxon>
        <taxon>Burkholderiales</taxon>
        <taxon>Burkholderiaceae</taxon>
        <taxon>Paraburkholderia</taxon>
    </lineage>
</organism>
<keyword evidence="11" id="KW-1185">Reference proteome</keyword>
<feature type="transmembrane region" description="Helical" evidence="8">
    <location>
        <begin position="103"/>
        <end position="121"/>
    </location>
</feature>
<evidence type="ECO:0000256" key="4">
    <source>
        <dbReference type="ARBA" id="ARBA00022692"/>
    </source>
</evidence>
<evidence type="ECO:0000313" key="11">
    <source>
        <dbReference type="Proteomes" id="UP000571554"/>
    </source>
</evidence>
<accession>A0A7W9U152</accession>
<feature type="transmembrane region" description="Helical" evidence="8">
    <location>
        <begin position="133"/>
        <end position="158"/>
    </location>
</feature>
<dbReference type="PANTHER" id="PTHR43528">
    <property type="entry name" value="ALPHA-KETOGLUTARATE PERMEASE"/>
    <property type="match status" value="1"/>
</dbReference>
<feature type="transmembrane region" description="Helical" evidence="8">
    <location>
        <begin position="285"/>
        <end position="308"/>
    </location>
</feature>
<feature type="transmembrane region" description="Helical" evidence="8">
    <location>
        <begin position="411"/>
        <end position="429"/>
    </location>
</feature>
<feature type="transmembrane region" description="Helical" evidence="8">
    <location>
        <begin position="72"/>
        <end position="91"/>
    </location>
</feature>
<feature type="transmembrane region" description="Helical" evidence="8">
    <location>
        <begin position="32"/>
        <end position="52"/>
    </location>
</feature>
<reference evidence="10 11" key="1">
    <citation type="submission" date="2020-08" db="EMBL/GenBank/DDBJ databases">
        <title>Above-ground endophytic microbial communities from plants in different locations in the United States.</title>
        <authorList>
            <person name="Frank C."/>
        </authorList>
    </citation>
    <scope>NUCLEOTIDE SEQUENCE [LARGE SCALE GENOMIC DNA]</scope>
    <source>
        <strain evidence="10 11">WP4_2_2</strain>
    </source>
</reference>